<dbReference type="OrthoDB" id="7595417at2"/>
<gene>
    <name evidence="1" type="ORF">EAH76_16780</name>
</gene>
<organism evidence="1 2">
    <name type="scientific">Sphingomonas glacialis</name>
    <dbReference type="NCBI Taxonomy" id="658225"/>
    <lineage>
        <taxon>Bacteria</taxon>
        <taxon>Pseudomonadati</taxon>
        <taxon>Pseudomonadota</taxon>
        <taxon>Alphaproteobacteria</taxon>
        <taxon>Sphingomonadales</taxon>
        <taxon>Sphingomonadaceae</taxon>
        <taxon>Sphingomonas</taxon>
    </lineage>
</organism>
<dbReference type="Proteomes" id="UP000319931">
    <property type="component" value="Unassembled WGS sequence"/>
</dbReference>
<dbReference type="SUPFAM" id="SSF46689">
    <property type="entry name" value="Homeodomain-like"/>
    <property type="match status" value="1"/>
</dbReference>
<keyword evidence="2" id="KW-1185">Reference proteome</keyword>
<reference evidence="1 2" key="1">
    <citation type="journal article" date="2019" name="Environ. Microbiol.">
        <title>Species interactions and distinct microbial communities in high Arctic permafrost affected cryosols are associated with the CH4 and CO2 gas fluxes.</title>
        <authorList>
            <person name="Altshuler I."/>
            <person name="Hamel J."/>
            <person name="Turney S."/>
            <person name="Magnuson E."/>
            <person name="Levesque R."/>
            <person name="Greer C."/>
            <person name="Whyte L.G."/>
        </authorList>
    </citation>
    <scope>NUCLEOTIDE SEQUENCE [LARGE SCALE GENOMIC DNA]</scope>
    <source>
        <strain evidence="1 2">E6.1</strain>
    </source>
</reference>
<dbReference type="InterPro" id="IPR009057">
    <property type="entry name" value="Homeodomain-like_sf"/>
</dbReference>
<evidence type="ECO:0000313" key="2">
    <source>
        <dbReference type="Proteomes" id="UP000319931"/>
    </source>
</evidence>
<dbReference type="Pfam" id="PF04255">
    <property type="entry name" value="DUF433"/>
    <property type="match status" value="1"/>
</dbReference>
<comment type="caution">
    <text evidence="1">The sequence shown here is derived from an EMBL/GenBank/DDBJ whole genome shotgun (WGS) entry which is preliminary data.</text>
</comment>
<sequence length="88" mass="9645">MPLRVVISITRKAVKERNNRDELVGQVIEARFVAQNKPVIAGNRVSVAAIRDFANAGYSAAKIVKEYLDITVRDVEAVLSYLSESVAA</sequence>
<accession>A0A502FQK4</accession>
<name>A0A502FQK4_9SPHN</name>
<dbReference type="AlphaFoldDB" id="A0A502FQK4"/>
<dbReference type="EMBL" id="RCZC01000005">
    <property type="protein sequence ID" value="TPG51669.1"/>
    <property type="molecule type" value="Genomic_DNA"/>
</dbReference>
<dbReference type="InterPro" id="IPR036388">
    <property type="entry name" value="WH-like_DNA-bd_sf"/>
</dbReference>
<protein>
    <submittedName>
        <fullName evidence="1">DUF433 domain-containing protein</fullName>
    </submittedName>
</protein>
<proteinExistence type="predicted"/>
<dbReference type="Gene3D" id="1.10.10.10">
    <property type="entry name" value="Winged helix-like DNA-binding domain superfamily/Winged helix DNA-binding domain"/>
    <property type="match status" value="1"/>
</dbReference>
<dbReference type="InterPro" id="IPR007367">
    <property type="entry name" value="DUF433"/>
</dbReference>
<evidence type="ECO:0000313" key="1">
    <source>
        <dbReference type="EMBL" id="TPG51669.1"/>
    </source>
</evidence>